<dbReference type="Pfam" id="PF00005">
    <property type="entry name" value="ABC_tran"/>
    <property type="match status" value="2"/>
</dbReference>
<evidence type="ECO:0000313" key="13">
    <source>
        <dbReference type="Proteomes" id="UP001176210"/>
    </source>
</evidence>
<evidence type="ECO:0000256" key="8">
    <source>
        <dbReference type="ARBA" id="ARBA00022967"/>
    </source>
</evidence>
<organism evidence="12 13">
    <name type="scientific">Mammaliicoccus sciuri</name>
    <name type="common">Staphylococcus sciuri</name>
    <dbReference type="NCBI Taxonomy" id="1296"/>
    <lineage>
        <taxon>Bacteria</taxon>
        <taxon>Bacillati</taxon>
        <taxon>Bacillota</taxon>
        <taxon>Bacilli</taxon>
        <taxon>Bacillales</taxon>
        <taxon>Staphylococcaceae</taxon>
        <taxon>Mammaliicoccus</taxon>
    </lineage>
</organism>
<evidence type="ECO:0000256" key="7">
    <source>
        <dbReference type="ARBA" id="ARBA00022840"/>
    </source>
</evidence>
<keyword evidence="5" id="KW-0677">Repeat</keyword>
<keyword evidence="7 12" id="KW-0067">ATP-binding</keyword>
<reference evidence="12" key="1">
    <citation type="submission" date="2022-09" db="EMBL/GenBank/DDBJ databases">
        <authorList>
            <person name="De Moura G.S."/>
            <person name="Carvalho E."/>
            <person name="Ramos Sanchez E.M."/>
            <person name="Sellera F.P."/>
            <person name="Marques M.F.S."/>
            <person name="Heinemann M.B."/>
            <person name="De Vliegher S."/>
            <person name="Souza F.N."/>
            <person name="Mota R.A."/>
        </authorList>
    </citation>
    <scope>NUCLEOTIDE SEQUENCE</scope>
    <source>
        <strain evidence="12">BR656</strain>
    </source>
</reference>
<dbReference type="EMBL" id="JAPNQM010000004">
    <property type="protein sequence ID" value="MDL0117195.1"/>
    <property type="molecule type" value="Genomic_DNA"/>
</dbReference>
<proteinExistence type="inferred from homology"/>
<evidence type="ECO:0000256" key="1">
    <source>
        <dbReference type="ARBA" id="ARBA00004202"/>
    </source>
</evidence>
<comment type="function">
    <text evidence="10">Probably part of an ABC transporter complex. Responsible for energy coupling to the transport system.</text>
</comment>
<evidence type="ECO:0000313" key="12">
    <source>
        <dbReference type="EMBL" id="MDL0117195.1"/>
    </source>
</evidence>
<evidence type="ECO:0000256" key="5">
    <source>
        <dbReference type="ARBA" id="ARBA00022737"/>
    </source>
</evidence>
<dbReference type="InterPro" id="IPR003439">
    <property type="entry name" value="ABC_transporter-like_ATP-bd"/>
</dbReference>
<feature type="domain" description="ABC transporter" evidence="11">
    <location>
        <begin position="281"/>
        <end position="479"/>
    </location>
</feature>
<evidence type="ECO:0000256" key="10">
    <source>
        <dbReference type="ARBA" id="ARBA00025157"/>
    </source>
</evidence>
<dbReference type="InterPro" id="IPR050095">
    <property type="entry name" value="ECF_ABC_transporter_ATP-bd"/>
</dbReference>
<evidence type="ECO:0000259" key="11">
    <source>
        <dbReference type="PROSITE" id="PS50893"/>
    </source>
</evidence>
<comment type="subcellular location">
    <subcellularLocation>
        <location evidence="1">Cell membrane</location>
        <topology evidence="1">Peripheral membrane protein</topology>
    </subcellularLocation>
</comment>
<keyword evidence="4" id="KW-1003">Cell membrane</keyword>
<gene>
    <name evidence="12" type="ORF">OWO77_09490</name>
</gene>
<accession>A0ABT7HYY7</accession>
<dbReference type="InterPro" id="IPR003593">
    <property type="entry name" value="AAA+_ATPase"/>
</dbReference>
<comment type="similarity">
    <text evidence="2">Belongs to the ABC transporter superfamily.</text>
</comment>
<evidence type="ECO:0000256" key="4">
    <source>
        <dbReference type="ARBA" id="ARBA00022475"/>
    </source>
</evidence>
<evidence type="ECO:0000256" key="2">
    <source>
        <dbReference type="ARBA" id="ARBA00005417"/>
    </source>
</evidence>
<dbReference type="PANTHER" id="PTHR43553">
    <property type="entry name" value="HEAVY METAL TRANSPORTER"/>
    <property type="match status" value="1"/>
</dbReference>
<dbReference type="InterPro" id="IPR015856">
    <property type="entry name" value="ABC_transpr_CbiO/EcfA_su"/>
</dbReference>
<keyword evidence="3" id="KW-0813">Transport</keyword>
<dbReference type="CDD" id="cd03225">
    <property type="entry name" value="ABC_cobalt_CbiO_domain1"/>
    <property type="match status" value="1"/>
</dbReference>
<sequence length="480" mass="53856">MNAIDLQKISVTTSDTTKIIDEFSLQVAQGECVVLCGESGCGKTTITRVINGLIPEFYDTLSLEGEVKHFGASINGQTISDIAKNVGSVFQNPKSQFFNLDTSNELIFGCENLNLTRKEILERTEETITDLNLKNLINRSIFELSGGEKQRVACGSIISMKPKILLLDEPTANLDYESIELLKILLTSLKKLGYTILLSEHRLYWLKDLADRFIYLKSGQHQATYTFDELYVKSEQELSTMGLRSMNVDSLSKKLNQLTNEKSWELCQIQRNVDEDSSLSIELEEVEVSYHDKTVFCIPHLQFSGGSIIGVIGENGAGKTTFINTLLGFTKYKGAIKENKQILKKKMLNKQGFMVMQDVNQQLFSNTLLNEVRLGTDATEEQVQQILKQLGLSHLETRHPASLSGGEKQRTAVASALLSDKKIIVFDEPTSGLDRNSLDQFCNEIKSLSSPDNIIFIVTHDMEMIFQLVDFVLPCTKYNQ</sequence>
<dbReference type="PANTHER" id="PTHR43553:SF23">
    <property type="entry name" value="ABC TRANSPORTER ATP-BINDING COMPONENT"/>
    <property type="match status" value="1"/>
</dbReference>
<reference evidence="12" key="2">
    <citation type="journal article" date="2023" name="Vet. Microbiol.">
        <title>Emergence of livestock-associated Mammaliicoccus sciuri ST71 co-harbouring mecA and mecC genes in Brazil.</title>
        <authorList>
            <person name="de Moura G.S."/>
            <person name="de Carvalho E."/>
            <person name="Ramos Sanchez E.M."/>
            <person name="Sellera F.P."/>
            <person name="Marques M.F.S."/>
            <person name="Heinemann M.B."/>
            <person name="De Vliegher S."/>
            <person name="Souza F.N."/>
            <person name="Mota R.A."/>
        </authorList>
    </citation>
    <scope>NUCLEOTIDE SEQUENCE</scope>
    <source>
        <strain evidence="12">BR656</strain>
    </source>
</reference>
<dbReference type="GO" id="GO:0005524">
    <property type="term" value="F:ATP binding"/>
    <property type="evidence" value="ECO:0007669"/>
    <property type="project" value="UniProtKB-KW"/>
</dbReference>
<comment type="caution">
    <text evidence="12">The sequence shown here is derived from an EMBL/GenBank/DDBJ whole genome shotgun (WGS) entry which is preliminary data.</text>
</comment>
<protein>
    <submittedName>
        <fullName evidence="12">ABC transporter ATP-binding protein</fullName>
    </submittedName>
</protein>
<keyword evidence="6" id="KW-0547">Nucleotide-binding</keyword>
<dbReference type="Gene3D" id="3.40.50.300">
    <property type="entry name" value="P-loop containing nucleotide triphosphate hydrolases"/>
    <property type="match status" value="2"/>
</dbReference>
<dbReference type="InterPro" id="IPR027417">
    <property type="entry name" value="P-loop_NTPase"/>
</dbReference>
<dbReference type="Proteomes" id="UP001176210">
    <property type="component" value="Unassembled WGS sequence"/>
</dbReference>
<dbReference type="RefSeq" id="WP_196307736.1">
    <property type="nucleotide sequence ID" value="NZ_CP120185.1"/>
</dbReference>
<feature type="domain" description="ABC transporter" evidence="11">
    <location>
        <begin position="4"/>
        <end position="243"/>
    </location>
</feature>
<evidence type="ECO:0000256" key="3">
    <source>
        <dbReference type="ARBA" id="ARBA00022448"/>
    </source>
</evidence>
<dbReference type="PROSITE" id="PS50893">
    <property type="entry name" value="ABC_TRANSPORTER_2"/>
    <property type="match status" value="2"/>
</dbReference>
<evidence type="ECO:0000256" key="6">
    <source>
        <dbReference type="ARBA" id="ARBA00022741"/>
    </source>
</evidence>
<keyword evidence="8" id="KW-1278">Translocase</keyword>
<dbReference type="SMART" id="SM00382">
    <property type="entry name" value="AAA"/>
    <property type="match status" value="2"/>
</dbReference>
<dbReference type="SUPFAM" id="SSF52540">
    <property type="entry name" value="P-loop containing nucleoside triphosphate hydrolases"/>
    <property type="match status" value="2"/>
</dbReference>
<name>A0ABT7HYY7_MAMSC</name>
<evidence type="ECO:0000256" key="9">
    <source>
        <dbReference type="ARBA" id="ARBA00023136"/>
    </source>
</evidence>
<keyword evidence="9" id="KW-0472">Membrane</keyword>
<keyword evidence="13" id="KW-1185">Reference proteome</keyword>